<gene>
    <name evidence="1" type="ORF">ACED38_18025</name>
</gene>
<keyword evidence="2" id="KW-1185">Reference proteome</keyword>
<sequence length="135" mass="15407">MVRGKYAGFFLFIATYGAFGKPTCDITTVQLHDIDRGYIIYEQNDIRTLKPNPPLRCADITFTLSQRQQKVASWLNRRVKAVLTDGRELQASKILFQKEDLKAGYVTFQPHVGTSAYVCFDEDVASIANIECYWD</sequence>
<name>A0ABV4MBA1_9VIBR</name>
<protein>
    <submittedName>
        <fullName evidence="1">Uncharacterized protein</fullName>
    </submittedName>
</protein>
<comment type="caution">
    <text evidence="1">The sequence shown here is derived from an EMBL/GenBank/DDBJ whole genome shotgun (WGS) entry which is preliminary data.</text>
</comment>
<evidence type="ECO:0000313" key="2">
    <source>
        <dbReference type="Proteomes" id="UP001569153"/>
    </source>
</evidence>
<proteinExistence type="predicted"/>
<reference evidence="1 2" key="1">
    <citation type="submission" date="2024-06" db="EMBL/GenBank/DDBJ databases">
        <authorList>
            <person name="Steensen K."/>
            <person name="Seneca J."/>
            <person name="Bartlau N."/>
            <person name="Yu A.X."/>
            <person name="Polz M.F."/>
        </authorList>
    </citation>
    <scope>NUCLEOTIDE SEQUENCE [LARGE SCALE GENOMIC DNA]</scope>
    <source>
        <strain evidence="1 2">FF146</strain>
    </source>
</reference>
<dbReference type="RefSeq" id="WP_371731057.1">
    <property type="nucleotide sequence ID" value="NZ_JBGOOT010000022.1"/>
</dbReference>
<evidence type="ECO:0000313" key="1">
    <source>
        <dbReference type="EMBL" id="MEZ8196781.1"/>
    </source>
</evidence>
<accession>A0ABV4MBA1</accession>
<dbReference type="Proteomes" id="UP001569153">
    <property type="component" value="Unassembled WGS sequence"/>
</dbReference>
<dbReference type="EMBL" id="JBGOOT010000022">
    <property type="protein sequence ID" value="MEZ8196781.1"/>
    <property type="molecule type" value="Genomic_DNA"/>
</dbReference>
<organism evidence="1 2">
    <name type="scientific">Vibrio cortegadensis</name>
    <dbReference type="NCBI Taxonomy" id="1328770"/>
    <lineage>
        <taxon>Bacteria</taxon>
        <taxon>Pseudomonadati</taxon>
        <taxon>Pseudomonadota</taxon>
        <taxon>Gammaproteobacteria</taxon>
        <taxon>Vibrionales</taxon>
        <taxon>Vibrionaceae</taxon>
        <taxon>Vibrio</taxon>
    </lineage>
</organism>